<evidence type="ECO:0000313" key="10">
    <source>
        <dbReference type="Proteomes" id="UP000198625"/>
    </source>
</evidence>
<feature type="transmembrane region" description="Helical" evidence="8">
    <location>
        <begin position="308"/>
        <end position="330"/>
    </location>
</feature>
<dbReference type="RefSeq" id="WP_091727276.1">
    <property type="nucleotide sequence ID" value="NZ_FNQE01000005.1"/>
</dbReference>
<organism evidence="9 10">
    <name type="scientific">Proteiniborus ethanoligenes</name>
    <dbReference type="NCBI Taxonomy" id="415015"/>
    <lineage>
        <taxon>Bacteria</taxon>
        <taxon>Bacillati</taxon>
        <taxon>Bacillota</taxon>
        <taxon>Clostridia</taxon>
        <taxon>Eubacteriales</taxon>
        <taxon>Proteiniborus</taxon>
    </lineage>
</organism>
<dbReference type="Gene3D" id="1.20.1740.10">
    <property type="entry name" value="Amino acid/polyamine transporter I"/>
    <property type="match status" value="1"/>
</dbReference>
<evidence type="ECO:0000256" key="6">
    <source>
        <dbReference type="ARBA" id="ARBA00022989"/>
    </source>
</evidence>
<evidence type="ECO:0000256" key="2">
    <source>
        <dbReference type="ARBA" id="ARBA00007998"/>
    </source>
</evidence>
<name>A0A1H3M1A6_9FIRM</name>
<feature type="transmembrane region" description="Helical" evidence="8">
    <location>
        <begin position="113"/>
        <end position="135"/>
    </location>
</feature>
<evidence type="ECO:0000256" key="5">
    <source>
        <dbReference type="ARBA" id="ARBA00022692"/>
    </source>
</evidence>
<feature type="transmembrane region" description="Helical" evidence="8">
    <location>
        <begin position="81"/>
        <end position="107"/>
    </location>
</feature>
<feature type="transmembrane region" description="Helical" evidence="8">
    <location>
        <begin position="40"/>
        <end position="60"/>
    </location>
</feature>
<dbReference type="GO" id="GO:0009847">
    <property type="term" value="P:spore germination"/>
    <property type="evidence" value="ECO:0007669"/>
    <property type="project" value="InterPro"/>
</dbReference>
<evidence type="ECO:0000256" key="3">
    <source>
        <dbReference type="ARBA" id="ARBA00022448"/>
    </source>
</evidence>
<evidence type="ECO:0000256" key="4">
    <source>
        <dbReference type="ARBA" id="ARBA00022544"/>
    </source>
</evidence>
<keyword evidence="5 8" id="KW-0812">Transmembrane</keyword>
<keyword evidence="3" id="KW-0813">Transport</keyword>
<evidence type="ECO:0000256" key="1">
    <source>
        <dbReference type="ARBA" id="ARBA00004141"/>
    </source>
</evidence>
<feature type="transmembrane region" description="Helical" evidence="8">
    <location>
        <begin position="336"/>
        <end position="356"/>
    </location>
</feature>
<comment type="subcellular location">
    <subcellularLocation>
        <location evidence="1">Membrane</location>
        <topology evidence="1">Multi-pass membrane protein</topology>
    </subcellularLocation>
</comment>
<keyword evidence="7 8" id="KW-0472">Membrane</keyword>
<evidence type="ECO:0000256" key="8">
    <source>
        <dbReference type="SAM" id="Phobius"/>
    </source>
</evidence>
<dbReference type="EMBL" id="FNQE01000005">
    <property type="protein sequence ID" value="SDY70482.1"/>
    <property type="molecule type" value="Genomic_DNA"/>
</dbReference>
<comment type="similarity">
    <text evidence="2">Belongs to the amino acid-polyamine-organocation (APC) superfamily. Spore germination protein (SGP) (TC 2.A.3.9) family.</text>
</comment>
<evidence type="ECO:0000256" key="7">
    <source>
        <dbReference type="ARBA" id="ARBA00023136"/>
    </source>
</evidence>
<feature type="transmembrane region" description="Helical" evidence="8">
    <location>
        <begin position="188"/>
        <end position="207"/>
    </location>
</feature>
<dbReference type="PANTHER" id="PTHR34975:SF2">
    <property type="entry name" value="SPORE GERMINATION PROTEIN A2"/>
    <property type="match status" value="1"/>
</dbReference>
<feature type="transmembrane region" description="Helical" evidence="8">
    <location>
        <begin position="272"/>
        <end position="296"/>
    </location>
</feature>
<keyword evidence="6 8" id="KW-1133">Transmembrane helix</keyword>
<dbReference type="AlphaFoldDB" id="A0A1H3M1A6"/>
<gene>
    <name evidence="9" type="ORF">SAMN05660462_00696</name>
</gene>
<accession>A0A1H3M1A6</accession>
<feature type="transmembrane region" description="Helical" evidence="8">
    <location>
        <begin position="147"/>
        <end position="168"/>
    </location>
</feature>
<evidence type="ECO:0000313" key="9">
    <source>
        <dbReference type="EMBL" id="SDY70482.1"/>
    </source>
</evidence>
<sequence>MIGKNNKITNIQTSVLMINTIIGVGILSLPNILAEKAGTLGWASVIASGLIVMALVYIIIKLMEMYEGKTIFEISQELIGVPFTYIATAIFIIYSISISSFVVRIFGEVIKTLLLHSTPIHFVIITMLLTTSYIIRCGIEAMARFTLIILPFFMIPIFIISLVLLPDLDYSNLMPMFRLDASKILKSIPYVFFSFSGFECLLVFMGYTIKTKASLKYNLLSIIAIIGMYLGYFIVSIARFGEEGLRIQVWPLLSLSKTVEFPSAFIENIDGVILAIWVLIAFTTLMSYLYFAALLISKILGAKEHKQFTLPIIPIIYVLSLIPQNIVQVYTKVDMFLYIFGGFTSILTPVFFFTLAKIKKKGGKIQDEKNI</sequence>
<dbReference type="OrthoDB" id="2716906at2"/>
<feature type="transmembrane region" description="Helical" evidence="8">
    <location>
        <begin position="12"/>
        <end position="34"/>
    </location>
</feature>
<dbReference type="GO" id="GO:0016020">
    <property type="term" value="C:membrane"/>
    <property type="evidence" value="ECO:0007669"/>
    <property type="project" value="UniProtKB-SubCell"/>
</dbReference>
<reference evidence="9 10" key="1">
    <citation type="submission" date="2016-10" db="EMBL/GenBank/DDBJ databases">
        <authorList>
            <person name="de Groot N.N."/>
        </authorList>
    </citation>
    <scope>NUCLEOTIDE SEQUENCE [LARGE SCALE GENOMIC DNA]</scope>
    <source>
        <strain evidence="9 10">DSM 21650</strain>
    </source>
</reference>
<keyword evidence="4" id="KW-0309">Germination</keyword>
<protein>
    <submittedName>
        <fullName evidence="9">Spore germination protein</fullName>
    </submittedName>
</protein>
<dbReference type="PANTHER" id="PTHR34975">
    <property type="entry name" value="SPORE GERMINATION PROTEIN A2"/>
    <property type="match status" value="1"/>
</dbReference>
<dbReference type="STRING" id="415015.SAMN05660462_00696"/>
<dbReference type="InterPro" id="IPR004761">
    <property type="entry name" value="Spore_GerAB"/>
</dbReference>
<feature type="transmembrane region" description="Helical" evidence="8">
    <location>
        <begin position="219"/>
        <end position="241"/>
    </location>
</feature>
<dbReference type="Proteomes" id="UP000198625">
    <property type="component" value="Unassembled WGS sequence"/>
</dbReference>
<dbReference type="NCBIfam" id="TIGR00912">
    <property type="entry name" value="2A0309"/>
    <property type="match status" value="1"/>
</dbReference>
<dbReference type="Pfam" id="PF03845">
    <property type="entry name" value="Spore_permease"/>
    <property type="match status" value="1"/>
</dbReference>
<proteinExistence type="inferred from homology"/>
<keyword evidence="10" id="KW-1185">Reference proteome</keyword>